<evidence type="ECO:0000256" key="1">
    <source>
        <dbReference type="ARBA" id="ARBA00004990"/>
    </source>
</evidence>
<evidence type="ECO:0000256" key="11">
    <source>
        <dbReference type="ARBA" id="ARBA00048258"/>
    </source>
</evidence>
<dbReference type="AlphaFoldDB" id="A0A9W8DHW9"/>
<accession>A0A9W8DHW9</accession>
<keyword evidence="6" id="KW-0566">Pantothenate biosynthesis</keyword>
<evidence type="ECO:0000256" key="9">
    <source>
        <dbReference type="ARBA" id="ARBA00029902"/>
    </source>
</evidence>
<evidence type="ECO:0000313" key="12">
    <source>
        <dbReference type="EMBL" id="KAJ1906496.1"/>
    </source>
</evidence>
<organism evidence="12 13">
    <name type="scientific">Tieghemiomyces parasiticus</name>
    <dbReference type="NCBI Taxonomy" id="78921"/>
    <lineage>
        <taxon>Eukaryota</taxon>
        <taxon>Fungi</taxon>
        <taxon>Fungi incertae sedis</taxon>
        <taxon>Zoopagomycota</taxon>
        <taxon>Kickxellomycotina</taxon>
        <taxon>Dimargaritomycetes</taxon>
        <taxon>Dimargaritales</taxon>
        <taxon>Dimargaritaceae</taxon>
        <taxon>Tieghemiomyces</taxon>
    </lineage>
</organism>
<comment type="pathway">
    <text evidence="1">Cofactor biosynthesis; (R)-pantothenate biosynthesis; (R)-pantothenate from (R)-pantoate and beta-alanine: step 1/1.</text>
</comment>
<keyword evidence="13" id="KW-1185">Reference proteome</keyword>
<evidence type="ECO:0000256" key="5">
    <source>
        <dbReference type="ARBA" id="ARBA00022598"/>
    </source>
</evidence>
<dbReference type="Gene3D" id="3.40.50.620">
    <property type="entry name" value="HUPs"/>
    <property type="match status" value="1"/>
</dbReference>
<proteinExistence type="inferred from homology"/>
<dbReference type="Proteomes" id="UP001150569">
    <property type="component" value="Unassembled WGS sequence"/>
</dbReference>
<comment type="catalytic activity">
    <reaction evidence="11">
        <text>(R)-pantoate + beta-alanine + ATP = (R)-pantothenate + AMP + diphosphate + H(+)</text>
        <dbReference type="Rhea" id="RHEA:10912"/>
        <dbReference type="ChEBI" id="CHEBI:15378"/>
        <dbReference type="ChEBI" id="CHEBI:15980"/>
        <dbReference type="ChEBI" id="CHEBI:29032"/>
        <dbReference type="ChEBI" id="CHEBI:30616"/>
        <dbReference type="ChEBI" id="CHEBI:33019"/>
        <dbReference type="ChEBI" id="CHEBI:57966"/>
        <dbReference type="ChEBI" id="CHEBI:456215"/>
        <dbReference type="EC" id="6.3.2.1"/>
    </reaction>
</comment>
<comment type="similarity">
    <text evidence="2">Belongs to the pantothenate synthetase family.</text>
</comment>
<evidence type="ECO:0000256" key="4">
    <source>
        <dbReference type="ARBA" id="ARBA00015647"/>
    </source>
</evidence>
<dbReference type="GO" id="GO:0004592">
    <property type="term" value="F:pantoate-beta-alanine ligase activity"/>
    <property type="evidence" value="ECO:0007669"/>
    <property type="project" value="UniProtKB-EC"/>
</dbReference>
<evidence type="ECO:0000256" key="7">
    <source>
        <dbReference type="ARBA" id="ARBA00022741"/>
    </source>
</evidence>
<evidence type="ECO:0000256" key="2">
    <source>
        <dbReference type="ARBA" id="ARBA00009256"/>
    </source>
</evidence>
<dbReference type="GO" id="GO:0015940">
    <property type="term" value="P:pantothenate biosynthetic process"/>
    <property type="evidence" value="ECO:0007669"/>
    <property type="project" value="UniProtKB-KW"/>
</dbReference>
<dbReference type="SUPFAM" id="SSF52374">
    <property type="entry name" value="Nucleotidylyl transferase"/>
    <property type="match status" value="1"/>
</dbReference>
<sequence>MTISTVQSPVLIHTIRDLRAWRATTTREGQAVGFVPTMGALHDGHLHLLRTARKQCDRVVLSIFVNPAQFAPHEDLATYPRTLDADLALLARSAPTHGPGADPMAASRPLADVVFAPSPAEMYPAGISTDVREQRGTFVEVLGVSHQMEGVTRPHFFRGVATIVLKLFNAVQPDRAYFGQKDVQQCVVLRNMVRDLLLPLTVVTVPTVRSATGLALSSRNRYLTPDQMEPALTLRRALVAASERYETGERRRTHLLKAAHAVFATEPRAQLEYISLAHPVTLAELDVVGQDGAILSGAFRVGTTRLIDNILLGCAL</sequence>
<dbReference type="CDD" id="cd00560">
    <property type="entry name" value="PanC"/>
    <property type="match status" value="1"/>
</dbReference>
<dbReference type="Gene3D" id="3.30.1300.10">
    <property type="entry name" value="Pantoate-beta-alanine ligase, C-terminal domain"/>
    <property type="match status" value="1"/>
</dbReference>
<dbReference type="InterPro" id="IPR003721">
    <property type="entry name" value="Pantoate_ligase"/>
</dbReference>
<dbReference type="InterPro" id="IPR004821">
    <property type="entry name" value="Cyt_trans-like"/>
</dbReference>
<protein>
    <recommendedName>
        <fullName evidence="4">Pantoate--beta-alanine ligase</fullName>
        <ecNumber evidence="3">6.3.2.1</ecNumber>
    </recommendedName>
    <alternativeName>
        <fullName evidence="10">Pantoate-activating enzyme</fullName>
    </alternativeName>
    <alternativeName>
        <fullName evidence="9">Pantothenate synthetase</fullName>
    </alternativeName>
</protein>
<evidence type="ECO:0000256" key="8">
    <source>
        <dbReference type="ARBA" id="ARBA00022840"/>
    </source>
</evidence>
<dbReference type="InterPro" id="IPR042176">
    <property type="entry name" value="Pantoate_ligase_C"/>
</dbReference>
<dbReference type="InterPro" id="IPR014729">
    <property type="entry name" value="Rossmann-like_a/b/a_fold"/>
</dbReference>
<dbReference type="PANTHER" id="PTHR21299">
    <property type="entry name" value="CYTIDYLATE KINASE/PANTOATE-BETA-ALANINE LIGASE"/>
    <property type="match status" value="1"/>
</dbReference>
<dbReference type="Pfam" id="PF02569">
    <property type="entry name" value="Pantoate_ligase"/>
    <property type="match status" value="1"/>
</dbReference>
<dbReference type="OrthoDB" id="2020436at2759"/>
<dbReference type="EC" id="6.3.2.1" evidence="3"/>
<keyword evidence="7" id="KW-0547">Nucleotide-binding</keyword>
<dbReference type="PANTHER" id="PTHR21299:SF1">
    <property type="entry name" value="PANTOATE--BETA-ALANINE LIGASE"/>
    <property type="match status" value="1"/>
</dbReference>
<reference evidence="12" key="1">
    <citation type="submission" date="2022-07" db="EMBL/GenBank/DDBJ databases">
        <title>Phylogenomic reconstructions and comparative analyses of Kickxellomycotina fungi.</title>
        <authorList>
            <person name="Reynolds N.K."/>
            <person name="Stajich J.E."/>
            <person name="Barry K."/>
            <person name="Grigoriev I.V."/>
            <person name="Crous P."/>
            <person name="Smith M.E."/>
        </authorList>
    </citation>
    <scope>NUCLEOTIDE SEQUENCE</scope>
    <source>
        <strain evidence="12">RSA 861</strain>
    </source>
</reference>
<evidence type="ECO:0000313" key="13">
    <source>
        <dbReference type="Proteomes" id="UP001150569"/>
    </source>
</evidence>
<dbReference type="NCBIfam" id="TIGR00018">
    <property type="entry name" value="panC"/>
    <property type="match status" value="1"/>
</dbReference>
<dbReference type="FunFam" id="3.40.50.620:FF:000013">
    <property type="entry name" value="Pantothenate synthetase"/>
    <property type="match status" value="1"/>
</dbReference>
<dbReference type="EMBL" id="JANBPT010001586">
    <property type="protein sequence ID" value="KAJ1906496.1"/>
    <property type="molecule type" value="Genomic_DNA"/>
</dbReference>
<keyword evidence="8" id="KW-0067">ATP-binding</keyword>
<evidence type="ECO:0000256" key="10">
    <source>
        <dbReference type="ARBA" id="ARBA00032806"/>
    </source>
</evidence>
<name>A0A9W8DHW9_9FUNG</name>
<dbReference type="GO" id="GO:0005524">
    <property type="term" value="F:ATP binding"/>
    <property type="evidence" value="ECO:0007669"/>
    <property type="project" value="UniProtKB-KW"/>
</dbReference>
<evidence type="ECO:0000256" key="6">
    <source>
        <dbReference type="ARBA" id="ARBA00022655"/>
    </source>
</evidence>
<comment type="caution">
    <text evidence="12">The sequence shown here is derived from an EMBL/GenBank/DDBJ whole genome shotgun (WGS) entry which is preliminary data.</text>
</comment>
<keyword evidence="5 12" id="KW-0436">Ligase</keyword>
<dbReference type="HAMAP" id="MF_00158">
    <property type="entry name" value="PanC"/>
    <property type="match status" value="1"/>
</dbReference>
<gene>
    <name evidence="12" type="primary">pan6_4</name>
    <name evidence="12" type="ORF">IWQ60_012068</name>
</gene>
<evidence type="ECO:0000256" key="3">
    <source>
        <dbReference type="ARBA" id="ARBA00012219"/>
    </source>
</evidence>
<dbReference type="NCBIfam" id="TIGR00125">
    <property type="entry name" value="cyt_tran_rel"/>
    <property type="match status" value="1"/>
</dbReference>